<sequence>MFLHFLCARNVFPLCSCSIKRGMHLYYYFPFFTEFHSKPNYTLNLLRTVGVGALTSAGMAFLPPLKYLLRVK</sequence>
<reference evidence="1" key="1">
    <citation type="submission" date="2014-09" db="EMBL/GenBank/DDBJ databases">
        <authorList>
            <person name="Magalhaes I.L.F."/>
            <person name="Oliveira U."/>
            <person name="Santos F.R."/>
            <person name="Vidigal T.H.D.A."/>
            <person name="Brescovit A.D."/>
            <person name="Santos A.J."/>
        </authorList>
    </citation>
    <scope>NUCLEOTIDE SEQUENCE</scope>
    <source>
        <tissue evidence="1">Shoot tissue taken approximately 20 cm above the soil surface</tissue>
    </source>
</reference>
<proteinExistence type="predicted"/>
<dbReference type="EMBL" id="GBRH01247481">
    <property type="protein sequence ID" value="JAD50414.1"/>
    <property type="molecule type" value="Transcribed_RNA"/>
</dbReference>
<name>A0A0A9AFF0_ARUDO</name>
<protein>
    <submittedName>
        <fullName evidence="1">Uncharacterized protein</fullName>
    </submittedName>
</protein>
<reference evidence="1" key="2">
    <citation type="journal article" date="2015" name="Data Brief">
        <title>Shoot transcriptome of the giant reed, Arundo donax.</title>
        <authorList>
            <person name="Barrero R.A."/>
            <person name="Guerrero F.D."/>
            <person name="Moolhuijzen P."/>
            <person name="Goolsby J.A."/>
            <person name="Tidwell J."/>
            <person name="Bellgard S.E."/>
            <person name="Bellgard M.I."/>
        </authorList>
    </citation>
    <scope>NUCLEOTIDE SEQUENCE</scope>
    <source>
        <tissue evidence="1">Shoot tissue taken approximately 20 cm above the soil surface</tissue>
    </source>
</reference>
<organism evidence="1">
    <name type="scientific">Arundo donax</name>
    <name type="common">Giant reed</name>
    <name type="synonym">Donax arundinaceus</name>
    <dbReference type="NCBI Taxonomy" id="35708"/>
    <lineage>
        <taxon>Eukaryota</taxon>
        <taxon>Viridiplantae</taxon>
        <taxon>Streptophyta</taxon>
        <taxon>Embryophyta</taxon>
        <taxon>Tracheophyta</taxon>
        <taxon>Spermatophyta</taxon>
        <taxon>Magnoliopsida</taxon>
        <taxon>Liliopsida</taxon>
        <taxon>Poales</taxon>
        <taxon>Poaceae</taxon>
        <taxon>PACMAD clade</taxon>
        <taxon>Arundinoideae</taxon>
        <taxon>Arundineae</taxon>
        <taxon>Arundo</taxon>
    </lineage>
</organism>
<dbReference type="AlphaFoldDB" id="A0A0A9AFF0"/>
<evidence type="ECO:0000313" key="1">
    <source>
        <dbReference type="EMBL" id="JAD50414.1"/>
    </source>
</evidence>
<accession>A0A0A9AFF0</accession>